<accession>A0AAV4BYN2</accession>
<reference evidence="1 2" key="1">
    <citation type="journal article" date="2021" name="Elife">
        <title>Chloroplast acquisition without the gene transfer in kleptoplastic sea slugs, Plakobranchus ocellatus.</title>
        <authorList>
            <person name="Maeda T."/>
            <person name="Takahashi S."/>
            <person name="Yoshida T."/>
            <person name="Shimamura S."/>
            <person name="Takaki Y."/>
            <person name="Nagai Y."/>
            <person name="Toyoda A."/>
            <person name="Suzuki Y."/>
            <person name="Arimoto A."/>
            <person name="Ishii H."/>
            <person name="Satoh N."/>
            <person name="Nishiyama T."/>
            <person name="Hasebe M."/>
            <person name="Maruyama T."/>
            <person name="Minagawa J."/>
            <person name="Obokata J."/>
            <person name="Shigenobu S."/>
        </authorList>
    </citation>
    <scope>NUCLEOTIDE SEQUENCE [LARGE SCALE GENOMIC DNA]</scope>
</reference>
<dbReference type="AlphaFoldDB" id="A0AAV4BYN2"/>
<gene>
    <name evidence="1" type="ORF">PoB_005093000</name>
</gene>
<organism evidence="1 2">
    <name type="scientific">Plakobranchus ocellatus</name>
    <dbReference type="NCBI Taxonomy" id="259542"/>
    <lineage>
        <taxon>Eukaryota</taxon>
        <taxon>Metazoa</taxon>
        <taxon>Spiralia</taxon>
        <taxon>Lophotrochozoa</taxon>
        <taxon>Mollusca</taxon>
        <taxon>Gastropoda</taxon>
        <taxon>Heterobranchia</taxon>
        <taxon>Euthyneura</taxon>
        <taxon>Panpulmonata</taxon>
        <taxon>Sacoglossa</taxon>
        <taxon>Placobranchoidea</taxon>
        <taxon>Plakobranchidae</taxon>
        <taxon>Plakobranchus</taxon>
    </lineage>
</organism>
<protein>
    <submittedName>
        <fullName evidence="1">Uncharacterized protein</fullName>
    </submittedName>
</protein>
<dbReference type="Proteomes" id="UP000735302">
    <property type="component" value="Unassembled WGS sequence"/>
</dbReference>
<keyword evidence="2" id="KW-1185">Reference proteome</keyword>
<evidence type="ECO:0000313" key="1">
    <source>
        <dbReference type="EMBL" id="GFO24425.1"/>
    </source>
</evidence>
<name>A0AAV4BYN2_9GAST</name>
<evidence type="ECO:0000313" key="2">
    <source>
        <dbReference type="Proteomes" id="UP000735302"/>
    </source>
</evidence>
<dbReference type="EMBL" id="BLXT01005617">
    <property type="protein sequence ID" value="GFO24425.1"/>
    <property type="molecule type" value="Genomic_DNA"/>
</dbReference>
<sequence length="74" mass="8560">MASFEAPASLEMTRAWQMVAEVSAQSTAWEKRWLPEEPAHTVFTHCHRYSKSMQRLIRVLCFAQEAETKKGMIC</sequence>
<proteinExistence type="predicted"/>
<comment type="caution">
    <text evidence="1">The sequence shown here is derived from an EMBL/GenBank/DDBJ whole genome shotgun (WGS) entry which is preliminary data.</text>
</comment>